<dbReference type="EMBL" id="JAWJUL010000189">
    <property type="protein sequence ID" value="MDV3443423.1"/>
    <property type="molecule type" value="Genomic_DNA"/>
</dbReference>
<keyword evidence="2" id="KW-1185">Reference proteome</keyword>
<keyword evidence="1" id="KW-0503">Monooxygenase</keyword>
<reference evidence="1 2" key="1">
    <citation type="submission" date="2023-10" db="EMBL/GenBank/DDBJ databases">
        <title>Pseudomonas otitidis isolated from a paediatric patient with cystic fibrosis in Chile.</title>
        <authorList>
            <person name="Amsteins-Romero L."/>
            <person name="Opazo-Capurro A."/>
            <person name="Matus-Kohler M."/>
            <person name="Gonzalez-Rocha G."/>
        </authorList>
    </citation>
    <scope>NUCLEOTIDE SEQUENCE [LARGE SCALE GENOMIC DNA]</scope>
    <source>
        <strain evidence="1 2">P-714</strain>
    </source>
</reference>
<dbReference type="Gene3D" id="3.50.50.60">
    <property type="entry name" value="FAD/NAD(P)-binding domain"/>
    <property type="match status" value="1"/>
</dbReference>
<accession>A0ABU3XZV3</accession>
<proteinExistence type="predicted"/>
<protein>
    <submittedName>
        <fullName evidence="1">4-hydroxyacetophenone monooxygenase</fullName>
    </submittedName>
</protein>
<sequence>GLRYLDLKPDVQHRFNQRLQQAVRHTVWEQGCQSWYKTADGRNTNNWPGFTFTYRRQTRRLELEHYDCVR</sequence>
<dbReference type="Proteomes" id="UP001273935">
    <property type="component" value="Unassembled WGS sequence"/>
</dbReference>
<feature type="non-terminal residue" evidence="1">
    <location>
        <position position="1"/>
    </location>
</feature>
<dbReference type="PANTHER" id="PTHR42877">
    <property type="entry name" value="L-ORNITHINE N(5)-MONOOXYGENASE-RELATED"/>
    <property type="match status" value="1"/>
</dbReference>
<evidence type="ECO:0000313" key="2">
    <source>
        <dbReference type="Proteomes" id="UP001273935"/>
    </source>
</evidence>
<dbReference type="InterPro" id="IPR051209">
    <property type="entry name" value="FAD-bind_Monooxygenase_sf"/>
</dbReference>
<dbReference type="GO" id="GO:0004497">
    <property type="term" value="F:monooxygenase activity"/>
    <property type="evidence" value="ECO:0007669"/>
    <property type="project" value="UniProtKB-KW"/>
</dbReference>
<name>A0ABU3XZV3_9GAMM</name>
<dbReference type="PANTHER" id="PTHR42877:SF4">
    <property type="entry name" value="FAD_NAD(P)-BINDING DOMAIN-CONTAINING PROTEIN-RELATED"/>
    <property type="match status" value="1"/>
</dbReference>
<organism evidence="1 2">
    <name type="scientific">Metapseudomonas otitidis</name>
    <dbReference type="NCBI Taxonomy" id="319939"/>
    <lineage>
        <taxon>Bacteria</taxon>
        <taxon>Pseudomonadati</taxon>
        <taxon>Pseudomonadota</taxon>
        <taxon>Gammaproteobacteria</taxon>
        <taxon>Pseudomonadales</taxon>
        <taxon>Pseudomonadaceae</taxon>
        <taxon>Metapseudomonas</taxon>
    </lineage>
</organism>
<evidence type="ECO:0000313" key="1">
    <source>
        <dbReference type="EMBL" id="MDV3443423.1"/>
    </source>
</evidence>
<gene>
    <name evidence="1" type="ORF">R0G64_28830</name>
</gene>
<comment type="caution">
    <text evidence="1">The sequence shown here is derived from an EMBL/GenBank/DDBJ whole genome shotgun (WGS) entry which is preliminary data.</text>
</comment>
<keyword evidence="1" id="KW-0560">Oxidoreductase</keyword>
<dbReference type="InterPro" id="IPR036188">
    <property type="entry name" value="FAD/NAD-bd_sf"/>
</dbReference>